<comment type="caution">
    <text evidence="1">The sequence shown here is derived from an EMBL/GenBank/DDBJ whole genome shotgun (WGS) entry which is preliminary data.</text>
</comment>
<dbReference type="Proteomes" id="UP000003656">
    <property type="component" value="Unassembled WGS sequence"/>
</dbReference>
<evidence type="ECO:0000313" key="1">
    <source>
        <dbReference type="EMBL" id="EFA22906.1"/>
    </source>
</evidence>
<proteinExistence type="predicted"/>
<evidence type="ECO:0000313" key="2">
    <source>
        <dbReference type="Proteomes" id="UP000003656"/>
    </source>
</evidence>
<dbReference type="AlphaFoldDB" id="D1NVQ5"/>
<dbReference type="EMBL" id="ABXB03000003">
    <property type="protein sequence ID" value="EFA22906.1"/>
    <property type="molecule type" value="Genomic_DNA"/>
</dbReference>
<organism evidence="1 2">
    <name type="scientific">Bifidobacterium gallicum DSM 20093 = LMG 11596</name>
    <dbReference type="NCBI Taxonomy" id="561180"/>
    <lineage>
        <taxon>Bacteria</taxon>
        <taxon>Bacillati</taxon>
        <taxon>Actinomycetota</taxon>
        <taxon>Actinomycetes</taxon>
        <taxon>Bifidobacteriales</taxon>
        <taxon>Bifidobacteriaceae</taxon>
        <taxon>Bifidobacterium</taxon>
    </lineage>
</organism>
<accession>D1NVQ5</accession>
<protein>
    <submittedName>
        <fullName evidence="1">Uncharacterized protein</fullName>
    </submittedName>
</protein>
<name>D1NVQ5_9BIFI</name>
<sequence>MDWRSDSDMAQHGITQSRVAGGIRYAMPATRDCMPILATLYWN</sequence>
<reference evidence="1 2" key="1">
    <citation type="submission" date="2009-11" db="EMBL/GenBank/DDBJ databases">
        <authorList>
            <person name="Weinstock G."/>
            <person name="Sodergren E."/>
            <person name="Clifton S."/>
            <person name="Fulton L."/>
            <person name="Fulton B."/>
            <person name="Courtney L."/>
            <person name="Fronick C."/>
            <person name="Harrison M."/>
            <person name="Strong C."/>
            <person name="Farmer C."/>
            <person name="Delahaunty K."/>
            <person name="Markovic C."/>
            <person name="Hall O."/>
            <person name="Minx P."/>
            <person name="Tomlinson C."/>
            <person name="Mitreva M."/>
            <person name="Nelson J."/>
            <person name="Hou S."/>
            <person name="Wollam A."/>
            <person name="Pepin K.H."/>
            <person name="Johnson M."/>
            <person name="Bhonagiri V."/>
            <person name="Nash W.E."/>
            <person name="Warren W."/>
            <person name="Chinwalla A."/>
            <person name="Mardis E.R."/>
            <person name="Wilson R.K."/>
        </authorList>
    </citation>
    <scope>NUCLEOTIDE SEQUENCE [LARGE SCALE GENOMIC DNA]</scope>
    <source>
        <strain evidence="1 2">DSM 20093</strain>
    </source>
</reference>
<gene>
    <name evidence="1" type="ORF">BIFGAL_03947</name>
</gene>